<dbReference type="PANTHER" id="PTHR15536:SF1">
    <property type="entry name" value="TACHYKININ-3"/>
    <property type="match status" value="1"/>
</dbReference>
<dbReference type="InParanoid" id="A0A3P8YIM9"/>
<dbReference type="CTD" id="569642"/>
<dbReference type="GO" id="GO:0045777">
    <property type="term" value="P:positive regulation of blood pressure"/>
    <property type="evidence" value="ECO:0007669"/>
    <property type="project" value="TreeGrafter"/>
</dbReference>
<dbReference type="GeneTree" id="ENSGT01030000235281"/>
<evidence type="ECO:0000256" key="3">
    <source>
        <dbReference type="ARBA" id="ARBA00022685"/>
    </source>
</evidence>
<dbReference type="Proteomes" id="UP000265140">
    <property type="component" value="Chromosome 17"/>
</dbReference>
<evidence type="ECO:0000256" key="5">
    <source>
        <dbReference type="ARBA" id="ARBA00023320"/>
    </source>
</evidence>
<feature type="chain" id="PRO_5017985685" description="Neuromedin-K" evidence="6">
    <location>
        <begin position="27"/>
        <end position="126"/>
    </location>
</feature>
<dbReference type="GO" id="GO:0005576">
    <property type="term" value="C:extracellular region"/>
    <property type="evidence" value="ECO:0007669"/>
    <property type="project" value="UniProtKB-SubCell"/>
</dbReference>
<organism evidence="7 8">
    <name type="scientific">Esox lucius</name>
    <name type="common">Northern pike</name>
    <dbReference type="NCBI Taxonomy" id="8010"/>
    <lineage>
        <taxon>Eukaryota</taxon>
        <taxon>Metazoa</taxon>
        <taxon>Chordata</taxon>
        <taxon>Craniata</taxon>
        <taxon>Vertebrata</taxon>
        <taxon>Euteleostomi</taxon>
        <taxon>Actinopterygii</taxon>
        <taxon>Neopterygii</taxon>
        <taxon>Teleostei</taxon>
        <taxon>Protacanthopterygii</taxon>
        <taxon>Esociformes</taxon>
        <taxon>Esocidae</taxon>
        <taxon>Esox</taxon>
    </lineage>
</organism>
<evidence type="ECO:0000313" key="8">
    <source>
        <dbReference type="Proteomes" id="UP000265140"/>
    </source>
</evidence>
<evidence type="ECO:0000256" key="1">
    <source>
        <dbReference type="ARBA" id="ARBA00004613"/>
    </source>
</evidence>
<reference evidence="7" key="4">
    <citation type="submission" date="2025-09" db="UniProtKB">
        <authorList>
            <consortium name="Ensembl"/>
        </authorList>
    </citation>
    <scope>IDENTIFICATION</scope>
</reference>
<dbReference type="AlphaFoldDB" id="A0A3P8YIM9"/>
<dbReference type="GeneID" id="105017221"/>
<dbReference type="InterPro" id="IPR003635">
    <property type="entry name" value="Neurokinin-B/TAC3"/>
</dbReference>
<evidence type="ECO:0000256" key="4">
    <source>
        <dbReference type="ARBA" id="ARBA00022729"/>
    </source>
</evidence>
<evidence type="ECO:0000256" key="2">
    <source>
        <dbReference type="ARBA" id="ARBA00022525"/>
    </source>
</evidence>
<proteinExistence type="predicted"/>
<dbReference type="KEGG" id="els:105017221"/>
<evidence type="ECO:0000313" key="7">
    <source>
        <dbReference type="Ensembl" id="ENSELUP00000015790.1"/>
    </source>
</evidence>
<dbReference type="GO" id="GO:0007217">
    <property type="term" value="P:tachykinin receptor signaling pathway"/>
    <property type="evidence" value="ECO:0007669"/>
    <property type="project" value="InterPro"/>
</dbReference>
<dbReference type="PANTHER" id="PTHR15536">
    <property type="entry name" value="TACHYKININ-3"/>
    <property type="match status" value="1"/>
</dbReference>
<keyword evidence="4 6" id="KW-0732">Signal</keyword>
<name>A0A3P8YIM9_ESOLU</name>
<dbReference type="Ensembl" id="ENSELUT00000039490.3">
    <property type="protein sequence ID" value="ENSELUP00000015790.1"/>
    <property type="gene ID" value="ENSELUG00000015704.3"/>
</dbReference>
<keyword evidence="2" id="KW-0964">Secreted</keyword>
<comment type="subcellular location">
    <subcellularLocation>
        <location evidence="1">Secreted</location>
    </subcellularLocation>
</comment>
<dbReference type="OrthoDB" id="9397481at2759"/>
<keyword evidence="5" id="KW-0527">Neuropeptide</keyword>
<dbReference type="Bgee" id="ENSELUG00000015704">
    <property type="expression patterns" value="Expressed in stomach and 3 other cell types or tissues"/>
</dbReference>
<protein>
    <recommendedName>
        <fullName evidence="9">Neuromedin-K</fullName>
    </recommendedName>
</protein>
<keyword evidence="8" id="KW-1185">Reference proteome</keyword>
<evidence type="ECO:0008006" key="9">
    <source>
        <dbReference type="Google" id="ProtNLM"/>
    </source>
</evidence>
<dbReference type="RefSeq" id="XP_010879943.1">
    <property type="nucleotide sequence ID" value="XM_010881641.3"/>
</dbReference>
<dbReference type="GO" id="GO:0007218">
    <property type="term" value="P:neuropeptide signaling pathway"/>
    <property type="evidence" value="ECO:0007669"/>
    <property type="project" value="UniProtKB-KW"/>
</dbReference>
<keyword evidence="3" id="KW-0165">Cleavage on pair of basic residues</keyword>
<reference evidence="7" key="2">
    <citation type="submission" date="2020-02" db="EMBL/GenBank/DDBJ databases">
        <title>Esox lucius (northern pike) genome, fEsoLuc1, primary haplotype.</title>
        <authorList>
            <person name="Myers G."/>
            <person name="Karagic N."/>
            <person name="Meyer A."/>
            <person name="Pippel M."/>
            <person name="Reichard M."/>
            <person name="Winkler S."/>
            <person name="Tracey A."/>
            <person name="Sims Y."/>
            <person name="Howe K."/>
            <person name="Rhie A."/>
            <person name="Formenti G."/>
            <person name="Durbin R."/>
            <person name="Fedrigo O."/>
            <person name="Jarvis E.D."/>
        </authorList>
    </citation>
    <scope>NUCLEOTIDE SEQUENCE [LARGE SCALE GENOMIC DNA]</scope>
</reference>
<dbReference type="STRING" id="8010.ENSELUP00000015790"/>
<feature type="signal peptide" evidence="6">
    <location>
        <begin position="1"/>
        <end position="26"/>
    </location>
</feature>
<reference evidence="8" key="1">
    <citation type="journal article" date="2014" name="PLoS ONE">
        <title>The genome and linkage map of the northern pike (Esox lucius): conserved synteny revealed between the salmonid sister group and the Neoteleostei.</title>
        <authorList>
            <person name="Rondeau E.B."/>
            <person name="Minkley D.R."/>
            <person name="Leong J.S."/>
            <person name="Messmer A.M."/>
            <person name="Jantzen J.R."/>
            <person name="von Schalburg K.R."/>
            <person name="Lemon C."/>
            <person name="Bird N.H."/>
            <person name="Koop B.F."/>
        </authorList>
    </citation>
    <scope>NUCLEOTIDE SEQUENCE</scope>
</reference>
<sequence>MMTKSWVLAILTILVTLISWPMESDCKEDSYNSIRQDRPDYLSSDLSRSTRYSDIDYDTFVGLMGRRSAGVSVQPSQKRDMDDVFVGLLGRRSSGSAFPSSWREEQYPQLRGILIKNGRLRFVPGV</sequence>
<accession>A0A3P8YIM9</accession>
<evidence type="ECO:0000256" key="6">
    <source>
        <dbReference type="SAM" id="SignalP"/>
    </source>
</evidence>
<dbReference type="OMA" id="GRTANCC"/>
<reference evidence="7" key="3">
    <citation type="submission" date="2025-08" db="UniProtKB">
        <authorList>
            <consortium name="Ensembl"/>
        </authorList>
    </citation>
    <scope>IDENTIFICATION</scope>
</reference>